<evidence type="ECO:0000256" key="6">
    <source>
        <dbReference type="SAM" id="Phobius"/>
    </source>
</evidence>
<dbReference type="EMBL" id="CAWYQH010000079">
    <property type="protein sequence ID" value="CAK8681072.1"/>
    <property type="molecule type" value="Genomic_DNA"/>
</dbReference>
<keyword evidence="10" id="KW-1185">Reference proteome</keyword>
<feature type="chain" id="PRO_5046064428" description="L-type lectin-like domain-containing protein" evidence="7">
    <location>
        <begin position="20"/>
        <end position="332"/>
    </location>
</feature>
<keyword evidence="4 6" id="KW-1133">Transmembrane helix</keyword>
<dbReference type="Proteomes" id="UP001642483">
    <property type="component" value="Unassembled WGS sequence"/>
</dbReference>
<protein>
    <recommendedName>
        <fullName evidence="8">L-type lectin-like domain-containing protein</fullName>
    </recommendedName>
</protein>
<comment type="caution">
    <text evidence="9">The sequence shown here is derived from an EMBL/GenBank/DDBJ whole genome shotgun (WGS) entry which is preliminary data.</text>
</comment>
<evidence type="ECO:0000256" key="3">
    <source>
        <dbReference type="ARBA" id="ARBA00022729"/>
    </source>
</evidence>
<organism evidence="9 10">
    <name type="scientific">Clavelina lepadiformis</name>
    <name type="common">Light-bulb sea squirt</name>
    <name type="synonym">Ascidia lepadiformis</name>
    <dbReference type="NCBI Taxonomy" id="159417"/>
    <lineage>
        <taxon>Eukaryota</taxon>
        <taxon>Metazoa</taxon>
        <taxon>Chordata</taxon>
        <taxon>Tunicata</taxon>
        <taxon>Ascidiacea</taxon>
        <taxon>Aplousobranchia</taxon>
        <taxon>Clavelinidae</taxon>
        <taxon>Clavelina</taxon>
    </lineage>
</organism>
<gene>
    <name evidence="9" type="ORF">CVLEPA_LOCUS11310</name>
</gene>
<keyword evidence="3 7" id="KW-0732">Signal</keyword>
<keyword evidence="5 6" id="KW-0472">Membrane</keyword>
<proteinExistence type="predicted"/>
<dbReference type="PROSITE" id="PS51328">
    <property type="entry name" value="L_LECTIN_LIKE"/>
    <property type="match status" value="1"/>
</dbReference>
<dbReference type="SUPFAM" id="SSF49899">
    <property type="entry name" value="Concanavalin A-like lectins/glucanases"/>
    <property type="match status" value="1"/>
</dbReference>
<dbReference type="PANTHER" id="PTHR12223:SF45">
    <property type="entry name" value="RE50040P"/>
    <property type="match status" value="1"/>
</dbReference>
<evidence type="ECO:0000256" key="2">
    <source>
        <dbReference type="ARBA" id="ARBA00022692"/>
    </source>
</evidence>
<evidence type="ECO:0000313" key="9">
    <source>
        <dbReference type="EMBL" id="CAK8681072.1"/>
    </source>
</evidence>
<sequence>MGKAAYYFVISILARAIFCQESSRVPPEGGFLKREYSLSKPYSGNGMTIPFWDFRDNAMITNNFISLTTNHQGQLGSVWSKIPCHLRDWEIHMQFKIFGGGRTLAADGLAIWYTYSRLTPGPVFGSRDEFEGLGIFLDTYKNGDQPVTFPQISAMVGNGSTKYDHMSDGQLNSIGSCLGSFRNKDYDTTIAIRYVRQRLTIKVDIDGQDTWRECIDVPGVQLPTGYFFGVSAATGDLADNHHLIGFKFYELDITRTAEEEAEDWSTIKPGVFGKPPIDNRDDSGTGDYRNTSISGFKLFLIIVCALLGVGVCVVVGVVVFQKRQEQNRKRFY</sequence>
<evidence type="ECO:0000259" key="8">
    <source>
        <dbReference type="PROSITE" id="PS51328"/>
    </source>
</evidence>
<comment type="subcellular location">
    <subcellularLocation>
        <location evidence="1">Membrane</location>
        <topology evidence="1">Single-pass type I membrane protein</topology>
    </subcellularLocation>
</comment>
<reference evidence="9 10" key="1">
    <citation type="submission" date="2024-02" db="EMBL/GenBank/DDBJ databases">
        <authorList>
            <person name="Daric V."/>
            <person name="Darras S."/>
        </authorList>
    </citation>
    <scope>NUCLEOTIDE SEQUENCE [LARGE SCALE GENOMIC DNA]</scope>
</reference>
<keyword evidence="2 6" id="KW-0812">Transmembrane</keyword>
<evidence type="ECO:0000313" key="10">
    <source>
        <dbReference type="Proteomes" id="UP001642483"/>
    </source>
</evidence>
<dbReference type="Gene3D" id="2.60.120.200">
    <property type="match status" value="1"/>
</dbReference>
<evidence type="ECO:0000256" key="7">
    <source>
        <dbReference type="SAM" id="SignalP"/>
    </source>
</evidence>
<evidence type="ECO:0000256" key="4">
    <source>
        <dbReference type="ARBA" id="ARBA00022989"/>
    </source>
</evidence>
<feature type="domain" description="L-type lectin-like" evidence="8">
    <location>
        <begin position="30"/>
        <end position="251"/>
    </location>
</feature>
<evidence type="ECO:0000256" key="5">
    <source>
        <dbReference type="ARBA" id="ARBA00023136"/>
    </source>
</evidence>
<accession>A0ABP0FN47</accession>
<dbReference type="InterPro" id="IPR013320">
    <property type="entry name" value="ConA-like_dom_sf"/>
</dbReference>
<dbReference type="PANTHER" id="PTHR12223">
    <property type="entry name" value="VESICULAR MANNOSE-BINDING LECTIN"/>
    <property type="match status" value="1"/>
</dbReference>
<feature type="transmembrane region" description="Helical" evidence="6">
    <location>
        <begin position="298"/>
        <end position="320"/>
    </location>
</feature>
<dbReference type="InterPro" id="IPR005052">
    <property type="entry name" value="Lectin_leg"/>
</dbReference>
<dbReference type="Pfam" id="PF03388">
    <property type="entry name" value="Lectin_leg-like"/>
    <property type="match status" value="1"/>
</dbReference>
<name>A0ABP0FN47_CLALP</name>
<evidence type="ECO:0000256" key="1">
    <source>
        <dbReference type="ARBA" id="ARBA00004479"/>
    </source>
</evidence>
<feature type="signal peptide" evidence="7">
    <location>
        <begin position="1"/>
        <end position="19"/>
    </location>
</feature>
<dbReference type="InterPro" id="IPR051136">
    <property type="entry name" value="Intracellular_Lectin-GPT"/>
</dbReference>